<proteinExistence type="predicted"/>
<sequence length="139" mass="15321">PKMSTTEGLGLLGFSLKRFLACLRPDPAGLDGSGHRLRILPWARQEGTFFHGQSFSCHLCLGQGHTGRSCKTMKCQRCLEIDHLAKDCIGPHRCTQCGGGYHLSHSCPQRKPTYAGVVQCKSLIWVLGYFPCGYNTHVS</sequence>
<dbReference type="InterPro" id="IPR036875">
    <property type="entry name" value="Znf_CCHC_sf"/>
</dbReference>
<feature type="domain" description="CCHC-type" evidence="1">
    <location>
        <begin position="74"/>
        <end position="90"/>
    </location>
</feature>
<feature type="domain" description="CCHC-type" evidence="1">
    <location>
        <begin position="93"/>
        <end position="109"/>
    </location>
</feature>
<reference evidence="2" key="3">
    <citation type="submission" date="2025-09" db="UniProtKB">
        <authorList>
            <consortium name="Ensembl"/>
        </authorList>
    </citation>
    <scope>IDENTIFICATION</scope>
</reference>
<feature type="domain" description="CCHC-type" evidence="1">
    <location>
        <begin position="56"/>
        <end position="72"/>
    </location>
</feature>
<evidence type="ECO:0000313" key="3">
    <source>
        <dbReference type="Proteomes" id="UP000694397"/>
    </source>
</evidence>
<dbReference type="Proteomes" id="UP000694397">
    <property type="component" value="Chromosome 21"/>
</dbReference>
<dbReference type="GeneTree" id="ENSGT00980000198840"/>
<evidence type="ECO:0000313" key="2">
    <source>
        <dbReference type="Ensembl" id="ENSSFOP00015021274.2"/>
    </source>
</evidence>
<protein>
    <recommendedName>
        <fullName evidence="1">CCHC-type domain-containing protein</fullName>
    </recommendedName>
</protein>
<reference evidence="2 3" key="1">
    <citation type="submission" date="2019-04" db="EMBL/GenBank/DDBJ databases">
        <authorList>
            <consortium name="Wellcome Sanger Institute Data Sharing"/>
        </authorList>
    </citation>
    <scope>NUCLEOTIDE SEQUENCE [LARGE SCALE GENOMIC DNA]</scope>
</reference>
<organism evidence="2 3">
    <name type="scientific">Scleropages formosus</name>
    <name type="common">Asian bonytongue</name>
    <name type="synonym">Osteoglossum formosum</name>
    <dbReference type="NCBI Taxonomy" id="113540"/>
    <lineage>
        <taxon>Eukaryota</taxon>
        <taxon>Metazoa</taxon>
        <taxon>Chordata</taxon>
        <taxon>Craniata</taxon>
        <taxon>Vertebrata</taxon>
        <taxon>Euteleostomi</taxon>
        <taxon>Actinopterygii</taxon>
        <taxon>Neopterygii</taxon>
        <taxon>Teleostei</taxon>
        <taxon>Osteoglossocephala</taxon>
        <taxon>Osteoglossomorpha</taxon>
        <taxon>Osteoglossiformes</taxon>
        <taxon>Osteoglossidae</taxon>
        <taxon>Scleropages</taxon>
    </lineage>
</organism>
<dbReference type="SMART" id="SM00343">
    <property type="entry name" value="ZnF_C2HC"/>
    <property type="match status" value="3"/>
</dbReference>
<name>A0A8C9RYT5_SCLFO</name>
<dbReference type="GO" id="GO:0008270">
    <property type="term" value="F:zinc ion binding"/>
    <property type="evidence" value="ECO:0007669"/>
    <property type="project" value="InterPro"/>
</dbReference>
<evidence type="ECO:0000259" key="1">
    <source>
        <dbReference type="SMART" id="SM00343"/>
    </source>
</evidence>
<dbReference type="GO" id="GO:0003676">
    <property type="term" value="F:nucleic acid binding"/>
    <property type="evidence" value="ECO:0007669"/>
    <property type="project" value="InterPro"/>
</dbReference>
<accession>A0A8C9RYT5</accession>
<dbReference type="OrthoDB" id="8913793at2759"/>
<dbReference type="Ensembl" id="ENSSFOT00015021510.2">
    <property type="protein sequence ID" value="ENSSFOP00015021274.2"/>
    <property type="gene ID" value="ENSSFOG00015013698.2"/>
</dbReference>
<dbReference type="AlphaFoldDB" id="A0A8C9RYT5"/>
<dbReference type="Gene3D" id="4.10.60.10">
    <property type="entry name" value="Zinc finger, CCHC-type"/>
    <property type="match status" value="1"/>
</dbReference>
<keyword evidence="3" id="KW-1185">Reference proteome</keyword>
<dbReference type="InterPro" id="IPR001878">
    <property type="entry name" value="Znf_CCHC"/>
</dbReference>
<dbReference type="SUPFAM" id="SSF57756">
    <property type="entry name" value="Retrovirus zinc finger-like domains"/>
    <property type="match status" value="1"/>
</dbReference>
<reference evidence="2" key="2">
    <citation type="submission" date="2025-08" db="UniProtKB">
        <authorList>
            <consortium name="Ensembl"/>
        </authorList>
    </citation>
    <scope>IDENTIFICATION</scope>
</reference>